<feature type="transmembrane region" description="Helical" evidence="10">
    <location>
        <begin position="6"/>
        <end position="25"/>
    </location>
</feature>
<protein>
    <submittedName>
        <fullName evidence="11">Sec-independent protein translocase protein TatA</fullName>
    </submittedName>
</protein>
<evidence type="ECO:0000256" key="6">
    <source>
        <dbReference type="ARBA" id="ARBA00022989"/>
    </source>
</evidence>
<keyword evidence="8 10" id="KW-0472">Membrane</keyword>
<sequence>MLWLAFGLPSGSEWFWIFVVVFLLFGAKKLPELARGVGKALGEFHKAREEFEREMHDSLREPQAGSPTSSIQASSTSSPAPLPSNGALPREENKSS</sequence>
<dbReference type="AlphaFoldDB" id="A0A5E6M9N7"/>
<accession>A0A5E6M9N7</accession>
<dbReference type="Proteomes" id="UP000381693">
    <property type="component" value="Unassembled WGS sequence"/>
</dbReference>
<keyword evidence="3" id="KW-1003">Cell membrane</keyword>
<evidence type="ECO:0000256" key="4">
    <source>
        <dbReference type="ARBA" id="ARBA00022692"/>
    </source>
</evidence>
<gene>
    <name evidence="11" type="primary">tatA</name>
    <name evidence="11" type="ORF">MAMC_00743</name>
</gene>
<dbReference type="PANTHER" id="PTHR42982:SF1">
    <property type="entry name" value="SEC-INDEPENDENT PROTEIN TRANSLOCASE PROTEIN TATA"/>
    <property type="match status" value="1"/>
</dbReference>
<keyword evidence="2" id="KW-0813">Transport</keyword>
<evidence type="ECO:0000256" key="1">
    <source>
        <dbReference type="ARBA" id="ARBA00004162"/>
    </source>
</evidence>
<dbReference type="InterPro" id="IPR003369">
    <property type="entry name" value="TatA/B/E"/>
</dbReference>
<evidence type="ECO:0000256" key="2">
    <source>
        <dbReference type="ARBA" id="ARBA00022448"/>
    </source>
</evidence>
<dbReference type="EMBL" id="CABFUZ020000096">
    <property type="protein sequence ID" value="VVM05668.1"/>
    <property type="molecule type" value="Genomic_DNA"/>
</dbReference>
<keyword evidence="6 10" id="KW-1133">Transmembrane helix</keyword>
<name>A0A5E6M9N7_9BACT</name>
<dbReference type="GO" id="GO:0043953">
    <property type="term" value="P:protein transport by the Tat complex"/>
    <property type="evidence" value="ECO:0007669"/>
    <property type="project" value="InterPro"/>
</dbReference>
<evidence type="ECO:0000256" key="5">
    <source>
        <dbReference type="ARBA" id="ARBA00022927"/>
    </source>
</evidence>
<organism evidence="11 12">
    <name type="scientific">Methylacidimicrobium cyclopophantes</name>
    <dbReference type="NCBI Taxonomy" id="1041766"/>
    <lineage>
        <taxon>Bacteria</taxon>
        <taxon>Pseudomonadati</taxon>
        <taxon>Verrucomicrobiota</taxon>
        <taxon>Methylacidimicrobium</taxon>
    </lineage>
</organism>
<feature type="region of interest" description="Disordered" evidence="9">
    <location>
        <begin position="52"/>
        <end position="96"/>
    </location>
</feature>
<dbReference type="PANTHER" id="PTHR42982">
    <property type="entry name" value="SEC-INDEPENDENT PROTEIN TRANSLOCASE PROTEIN TATA"/>
    <property type="match status" value="1"/>
</dbReference>
<dbReference type="RefSeq" id="WP_142524821.1">
    <property type="nucleotide sequence ID" value="NZ_CABFUZ020000096.1"/>
</dbReference>
<dbReference type="NCBIfam" id="TIGR01411">
    <property type="entry name" value="tatAE"/>
    <property type="match status" value="1"/>
</dbReference>
<dbReference type="InterPro" id="IPR006312">
    <property type="entry name" value="TatA/E"/>
</dbReference>
<evidence type="ECO:0000313" key="11">
    <source>
        <dbReference type="EMBL" id="VVM05668.1"/>
    </source>
</evidence>
<evidence type="ECO:0000256" key="7">
    <source>
        <dbReference type="ARBA" id="ARBA00023010"/>
    </source>
</evidence>
<proteinExistence type="predicted"/>
<evidence type="ECO:0000256" key="9">
    <source>
        <dbReference type="SAM" id="MobiDB-lite"/>
    </source>
</evidence>
<dbReference type="Pfam" id="PF02416">
    <property type="entry name" value="TatA_B_E"/>
    <property type="match status" value="1"/>
</dbReference>
<keyword evidence="12" id="KW-1185">Reference proteome</keyword>
<feature type="compositionally biased region" description="Low complexity" evidence="9">
    <location>
        <begin position="66"/>
        <end position="79"/>
    </location>
</feature>
<keyword evidence="4 10" id="KW-0812">Transmembrane</keyword>
<reference evidence="11" key="1">
    <citation type="submission" date="2019-09" db="EMBL/GenBank/DDBJ databases">
        <authorList>
            <person name="Cremers G."/>
        </authorList>
    </citation>
    <scope>NUCLEOTIDE SEQUENCE [LARGE SCALE GENOMIC DNA]</scope>
    <source>
        <strain evidence="11">3B</strain>
    </source>
</reference>
<keyword evidence="7" id="KW-0811">Translocation</keyword>
<evidence type="ECO:0000256" key="3">
    <source>
        <dbReference type="ARBA" id="ARBA00022475"/>
    </source>
</evidence>
<dbReference type="OrthoDB" id="200340at2"/>
<comment type="caution">
    <text evidence="11">The sequence shown here is derived from an EMBL/GenBank/DDBJ whole genome shotgun (WGS) entry which is preliminary data.</text>
</comment>
<dbReference type="Gene3D" id="1.20.5.3310">
    <property type="match status" value="1"/>
</dbReference>
<evidence type="ECO:0000256" key="8">
    <source>
        <dbReference type="ARBA" id="ARBA00023136"/>
    </source>
</evidence>
<evidence type="ECO:0000313" key="12">
    <source>
        <dbReference type="Proteomes" id="UP000381693"/>
    </source>
</evidence>
<dbReference type="GO" id="GO:0005886">
    <property type="term" value="C:plasma membrane"/>
    <property type="evidence" value="ECO:0007669"/>
    <property type="project" value="UniProtKB-SubCell"/>
</dbReference>
<comment type="subcellular location">
    <subcellularLocation>
        <location evidence="1">Cell membrane</location>
        <topology evidence="1">Single-pass membrane protein</topology>
    </subcellularLocation>
</comment>
<evidence type="ECO:0000256" key="10">
    <source>
        <dbReference type="SAM" id="Phobius"/>
    </source>
</evidence>
<keyword evidence="5" id="KW-0653">Protein transport</keyword>